<evidence type="ECO:0000313" key="3">
    <source>
        <dbReference type="EMBL" id="EXB26571.1"/>
    </source>
</evidence>
<dbReference type="SUPFAM" id="SSF52047">
    <property type="entry name" value="RNI-like"/>
    <property type="match status" value="1"/>
</dbReference>
<dbReference type="PANTHER" id="PTHR13382:SF21">
    <property type="entry name" value="OS12G0601000 PROTEIN"/>
    <property type="match status" value="1"/>
</dbReference>
<dbReference type="KEGG" id="mnt:21395769"/>
<evidence type="ECO:0000259" key="2">
    <source>
        <dbReference type="Pfam" id="PF12937"/>
    </source>
</evidence>
<dbReference type="InterPro" id="IPR036047">
    <property type="entry name" value="F-box-like_dom_sf"/>
</dbReference>
<dbReference type="OrthoDB" id="6362633at2759"/>
<dbReference type="GO" id="GO:0005737">
    <property type="term" value="C:cytoplasm"/>
    <property type="evidence" value="ECO:0007669"/>
    <property type="project" value="TreeGrafter"/>
</dbReference>
<gene>
    <name evidence="3" type="ORF">L484_012565</name>
</gene>
<feature type="domain" description="F-box" evidence="2">
    <location>
        <begin position="144"/>
        <end position="180"/>
    </location>
</feature>
<dbReference type="InterPro" id="IPR032675">
    <property type="entry name" value="LRR_dom_sf"/>
</dbReference>
<dbReference type="AlphaFoldDB" id="W9QXR1"/>
<dbReference type="SUPFAM" id="SSF81383">
    <property type="entry name" value="F-box domain"/>
    <property type="match status" value="1"/>
</dbReference>
<dbReference type="Pfam" id="PF12937">
    <property type="entry name" value="F-box-like"/>
    <property type="match status" value="1"/>
</dbReference>
<dbReference type="FunFam" id="3.80.10.10:FF:002366">
    <property type="entry name" value="Uncharacterized protein"/>
    <property type="match status" value="1"/>
</dbReference>
<keyword evidence="4" id="KW-1185">Reference proteome</keyword>
<evidence type="ECO:0000256" key="1">
    <source>
        <dbReference type="SAM" id="MobiDB-lite"/>
    </source>
</evidence>
<protein>
    <submittedName>
        <fullName evidence="3">F-box/LRR-repeat protein 17</fullName>
    </submittedName>
</protein>
<dbReference type="Gene3D" id="3.80.10.10">
    <property type="entry name" value="Ribonuclease Inhibitor"/>
    <property type="match status" value="3"/>
</dbReference>
<dbReference type="InterPro" id="IPR050648">
    <property type="entry name" value="F-box_LRR-repeat"/>
</dbReference>
<dbReference type="Gene3D" id="1.20.1280.50">
    <property type="match status" value="1"/>
</dbReference>
<name>W9QXR1_9ROSA</name>
<organism evidence="3 4">
    <name type="scientific">Morus notabilis</name>
    <dbReference type="NCBI Taxonomy" id="981085"/>
    <lineage>
        <taxon>Eukaryota</taxon>
        <taxon>Viridiplantae</taxon>
        <taxon>Streptophyta</taxon>
        <taxon>Embryophyta</taxon>
        <taxon>Tracheophyta</taxon>
        <taxon>Spermatophyta</taxon>
        <taxon>Magnoliopsida</taxon>
        <taxon>eudicotyledons</taxon>
        <taxon>Gunneridae</taxon>
        <taxon>Pentapetalae</taxon>
        <taxon>rosids</taxon>
        <taxon>fabids</taxon>
        <taxon>Rosales</taxon>
        <taxon>Moraceae</taxon>
        <taxon>Moreae</taxon>
        <taxon>Morus</taxon>
    </lineage>
</organism>
<dbReference type="PANTHER" id="PTHR13382">
    <property type="entry name" value="MITOCHONDRIAL ATP SYNTHASE COUPLING FACTOR B"/>
    <property type="match status" value="1"/>
</dbReference>
<accession>W9QXR1</accession>
<dbReference type="STRING" id="981085.W9QXR1"/>
<dbReference type="Proteomes" id="UP000030645">
    <property type="component" value="Unassembled WGS sequence"/>
</dbReference>
<proteinExistence type="predicted"/>
<dbReference type="EMBL" id="KE343371">
    <property type="protein sequence ID" value="EXB26571.1"/>
    <property type="molecule type" value="Genomic_DNA"/>
</dbReference>
<feature type="region of interest" description="Disordered" evidence="1">
    <location>
        <begin position="1"/>
        <end position="47"/>
    </location>
</feature>
<sequence>MESYRRHQLHFSDGGAATPSSGQAGSAAAVTPASTFSEFKSGKKRGSYNCGRCGLPKKGHSCHVSSAATTPTDACADVSAQYSMSSTRPPPPRQPYSHLRRALSFDDVDNVGGFDVPEEEVEDEEDGFGATMEEMESDPVSGGLPASCVWEVLRRLPPSGLLSAAKVCKGWRETARRLWKAAEVLRLRVPPRAQVGLVGSVLHKCPALVSLSLRMESDVDATMLACIAFSCPNLGFMEISTSDTALNRITGDELGRFVSDRRMLKSLKMEGCSHLGGFVLCSTSLSTLWLSDLSSHSKMVFNCPYLREISLEFSRQENDHTDLITMVDYLGRNCPRLQNIHIASVRLSHAAVLALTAAQLRGLRMLSLVLGSEITDASVAAIASSYPDLELLDLSGSGITDSGIGMICNVFPDTLTRLLVALCPNITSSGIQFATAQLPLLELMDCGMTVCDPNSPTEEESSDCELQKTSNAKVQLIHQKLIIKHSRLIKLSLWGCSGLDALYLNCPQLNDLNLNSCRNLHPERLLLQCPNLESVHASGCEELLIGAIQCQVNNRNEAVENVLLCKRFGDGSKRVRLPHYLSAQSFDDDKKRRIESRKCNVIVS</sequence>
<dbReference type="InterPro" id="IPR001810">
    <property type="entry name" value="F-box_dom"/>
</dbReference>
<reference evidence="4" key="1">
    <citation type="submission" date="2013-01" db="EMBL/GenBank/DDBJ databases">
        <title>Draft Genome Sequence of a Mulberry Tree, Morus notabilis C.K. Schneid.</title>
        <authorList>
            <person name="He N."/>
            <person name="Zhao S."/>
        </authorList>
    </citation>
    <scope>NUCLEOTIDE SEQUENCE</scope>
</reference>
<dbReference type="eggNOG" id="ENOG502QR17">
    <property type="taxonomic scope" value="Eukaryota"/>
</dbReference>
<evidence type="ECO:0000313" key="4">
    <source>
        <dbReference type="Proteomes" id="UP000030645"/>
    </source>
</evidence>